<evidence type="ECO:0000259" key="3">
    <source>
        <dbReference type="Pfam" id="PF12690"/>
    </source>
</evidence>
<dbReference type="Gene3D" id="2.60.40.2360">
    <property type="entry name" value="Intracellular proteinase inhibitor BsuPI"/>
    <property type="match status" value="1"/>
</dbReference>
<evidence type="ECO:0000313" key="4">
    <source>
        <dbReference type="EMBL" id="CEG23706.1"/>
    </source>
</evidence>
<dbReference type="EMBL" id="CCXS01000001">
    <property type="protein sequence ID" value="CEG23706.1"/>
    <property type="molecule type" value="Genomic_DNA"/>
</dbReference>
<evidence type="ECO:0000313" key="5">
    <source>
        <dbReference type="Proteomes" id="UP000043699"/>
    </source>
</evidence>
<feature type="signal peptide" evidence="2">
    <location>
        <begin position="1"/>
        <end position="27"/>
    </location>
</feature>
<dbReference type="Pfam" id="PF12690">
    <property type="entry name" value="BsuPI"/>
    <property type="match status" value="1"/>
</dbReference>
<accession>A0A098EQX9</accession>
<dbReference type="PROSITE" id="PS51257">
    <property type="entry name" value="PROKAR_LIPOPROTEIN"/>
    <property type="match status" value="1"/>
</dbReference>
<proteinExistence type="predicted"/>
<dbReference type="AlphaFoldDB" id="A0A098EQX9"/>
<protein>
    <submittedName>
        <fullName evidence="4">Intracellular proteinase inhibitor</fullName>
    </submittedName>
</protein>
<dbReference type="RefSeq" id="WP_052652609.1">
    <property type="nucleotide sequence ID" value="NZ_CCXS01000001.1"/>
</dbReference>
<feature type="compositionally biased region" description="Polar residues" evidence="1">
    <location>
        <begin position="27"/>
        <end position="37"/>
    </location>
</feature>
<sequence length="154" mass="16829">MKLKTGMLFLAFLAFCFILTACGTSDAGTGSEGNSDNIENEEAGEMKPAVTEQDGTFRYTLDNETSEDVTFDFTSGQRFDFSLSNEAGDQVFLFSSVSMFTQALGEETVAAGDKLSYDLEVPELDLEPGTYTLEAWLTPEEGPAFEAKTDYNVQ</sequence>
<organism evidence="4 5">
    <name type="scientific">Planococcus massiliensis</name>
    <dbReference type="NCBI Taxonomy" id="1499687"/>
    <lineage>
        <taxon>Bacteria</taxon>
        <taxon>Bacillati</taxon>
        <taxon>Bacillota</taxon>
        <taxon>Bacilli</taxon>
        <taxon>Bacillales</taxon>
        <taxon>Caryophanaceae</taxon>
        <taxon>Planococcus</taxon>
    </lineage>
</organism>
<reference evidence="4 5" key="1">
    <citation type="submission" date="2014-09" db="EMBL/GenBank/DDBJ databases">
        <authorList>
            <person name="Urmite Genomes Urmite Genomes"/>
        </authorList>
    </citation>
    <scope>NUCLEOTIDE SEQUENCE [LARGE SCALE GENOMIC DNA]</scope>
    <source>
        <strain evidence="4 5">ES2</strain>
    </source>
</reference>
<feature type="domain" description="Intracellular proteinase inhibitor BsuPI" evidence="3">
    <location>
        <begin position="51"/>
        <end position="138"/>
    </location>
</feature>
<dbReference type="OrthoDB" id="2453194at2"/>
<keyword evidence="2" id="KW-0732">Signal</keyword>
<gene>
    <name evidence="4" type="primary">ipi</name>
    <name evidence="4" type="ORF">BN1080_02710</name>
</gene>
<feature type="region of interest" description="Disordered" evidence="1">
    <location>
        <begin position="27"/>
        <end position="48"/>
    </location>
</feature>
<dbReference type="InterPro" id="IPR038144">
    <property type="entry name" value="IPI"/>
</dbReference>
<feature type="chain" id="PRO_5001934444" evidence="2">
    <location>
        <begin position="28"/>
        <end position="154"/>
    </location>
</feature>
<keyword evidence="5" id="KW-1185">Reference proteome</keyword>
<dbReference type="STRING" id="1499687.BN1080_02710"/>
<evidence type="ECO:0000256" key="2">
    <source>
        <dbReference type="SAM" id="SignalP"/>
    </source>
</evidence>
<dbReference type="Proteomes" id="UP000043699">
    <property type="component" value="Unassembled WGS sequence"/>
</dbReference>
<name>A0A098EQX9_9BACL</name>
<evidence type="ECO:0000256" key="1">
    <source>
        <dbReference type="SAM" id="MobiDB-lite"/>
    </source>
</evidence>
<dbReference type="InterPro" id="IPR020481">
    <property type="entry name" value="Intracell_prot_inh_BsuPI"/>
</dbReference>